<organism evidence="8 9">
    <name type="scientific">Paenibacillus naphthalenovorans</name>
    <dbReference type="NCBI Taxonomy" id="162209"/>
    <lineage>
        <taxon>Bacteria</taxon>
        <taxon>Bacillati</taxon>
        <taxon>Bacillota</taxon>
        <taxon>Bacilli</taxon>
        <taxon>Bacillales</taxon>
        <taxon>Paenibacillaceae</taxon>
        <taxon>Paenibacillus</taxon>
    </lineage>
</organism>
<evidence type="ECO:0000256" key="2">
    <source>
        <dbReference type="ARBA" id="ARBA00007441"/>
    </source>
</evidence>
<dbReference type="GO" id="GO:0006520">
    <property type="term" value="P:amino acid metabolic process"/>
    <property type="evidence" value="ECO:0007669"/>
    <property type="project" value="InterPro"/>
</dbReference>
<evidence type="ECO:0000256" key="5">
    <source>
        <dbReference type="ARBA" id="ARBA00022898"/>
    </source>
</evidence>
<dbReference type="PANTHER" id="PTHR46383">
    <property type="entry name" value="ASPARTATE AMINOTRANSFERASE"/>
    <property type="match status" value="1"/>
</dbReference>
<keyword evidence="9" id="KW-1185">Reference proteome</keyword>
<keyword evidence="4 6" id="KW-0808">Transferase</keyword>
<keyword evidence="5" id="KW-0663">Pyridoxal phosphate</keyword>
<dbReference type="Pfam" id="PF00155">
    <property type="entry name" value="Aminotran_1_2"/>
    <property type="match status" value="1"/>
</dbReference>
<dbReference type="EC" id="2.6.1.-" evidence="6"/>
<comment type="cofactor">
    <cofactor evidence="1 6">
        <name>pyridoxal 5'-phosphate</name>
        <dbReference type="ChEBI" id="CHEBI:597326"/>
    </cofactor>
</comment>
<evidence type="ECO:0000313" key="9">
    <source>
        <dbReference type="Proteomes" id="UP000061660"/>
    </source>
</evidence>
<evidence type="ECO:0000313" key="8">
    <source>
        <dbReference type="EMBL" id="ALS21389.1"/>
    </source>
</evidence>
<dbReference type="InterPro" id="IPR015424">
    <property type="entry name" value="PyrdxlP-dep_Trfase"/>
</dbReference>
<dbReference type="EMBL" id="CP013652">
    <property type="protein sequence ID" value="ALS21389.1"/>
    <property type="molecule type" value="Genomic_DNA"/>
</dbReference>
<dbReference type="FunFam" id="3.40.640.10:FF:000033">
    <property type="entry name" value="Aspartate aminotransferase"/>
    <property type="match status" value="1"/>
</dbReference>
<evidence type="ECO:0000259" key="7">
    <source>
        <dbReference type="Pfam" id="PF00155"/>
    </source>
</evidence>
<dbReference type="Proteomes" id="UP000061660">
    <property type="component" value="Chromosome"/>
</dbReference>
<evidence type="ECO:0000256" key="3">
    <source>
        <dbReference type="ARBA" id="ARBA00022576"/>
    </source>
</evidence>
<dbReference type="PATRIC" id="fig|162209.4.peg.1073"/>
<dbReference type="OrthoDB" id="9813612at2"/>
<reference evidence="9" key="1">
    <citation type="submission" date="2015-12" db="EMBL/GenBank/DDBJ databases">
        <title>Complete genome sequences of two moderately thermophilic Paenibacillus species.</title>
        <authorList>
            <person name="Butler R.III."/>
            <person name="Wang J."/>
            <person name="Stark B.C."/>
            <person name="Pombert J.-F."/>
        </authorList>
    </citation>
    <scope>NUCLEOTIDE SEQUENCE [LARGE SCALE GENOMIC DNA]</scope>
    <source>
        <strain evidence="9">32O-Y</strain>
    </source>
</reference>
<feature type="domain" description="Aminotransferase class I/classII large" evidence="7">
    <location>
        <begin position="32"/>
        <end position="380"/>
    </location>
</feature>
<dbReference type="PROSITE" id="PS00105">
    <property type="entry name" value="AA_TRANSFER_CLASS_1"/>
    <property type="match status" value="1"/>
</dbReference>
<accession>A0A0U2W1X9</accession>
<dbReference type="InterPro" id="IPR050596">
    <property type="entry name" value="AspAT/PAT-like"/>
</dbReference>
<proteinExistence type="inferred from homology"/>
<dbReference type="AlphaFoldDB" id="A0A0U2W1X9"/>
<keyword evidence="3 6" id="KW-0032">Aminotransferase</keyword>
<dbReference type="Gene3D" id="3.40.640.10">
    <property type="entry name" value="Type I PLP-dependent aspartate aminotransferase-like (Major domain)"/>
    <property type="match status" value="1"/>
</dbReference>
<dbReference type="InterPro" id="IPR015421">
    <property type="entry name" value="PyrdxlP-dep_Trfase_major"/>
</dbReference>
<dbReference type="NCBIfam" id="NF005817">
    <property type="entry name" value="PRK07683.1"/>
    <property type="match status" value="1"/>
</dbReference>
<dbReference type="GO" id="GO:0030170">
    <property type="term" value="F:pyridoxal phosphate binding"/>
    <property type="evidence" value="ECO:0007669"/>
    <property type="project" value="InterPro"/>
</dbReference>
<dbReference type="PANTHER" id="PTHR46383:SF4">
    <property type="entry name" value="AMINOTRANSFERASE"/>
    <property type="match status" value="1"/>
</dbReference>
<gene>
    <name evidence="8" type="ORF">IJ22_10070</name>
</gene>
<dbReference type="STRING" id="162209.IJ22_10070"/>
<evidence type="ECO:0000256" key="6">
    <source>
        <dbReference type="RuleBase" id="RU000481"/>
    </source>
</evidence>
<dbReference type="SUPFAM" id="SSF53383">
    <property type="entry name" value="PLP-dependent transferases"/>
    <property type="match status" value="1"/>
</dbReference>
<protein>
    <recommendedName>
        <fullName evidence="6">Aminotransferase</fullName>
        <ecNumber evidence="6">2.6.1.-</ecNumber>
    </recommendedName>
</protein>
<reference evidence="8 9" key="2">
    <citation type="journal article" date="2016" name="Genome Announc.">
        <title>Complete Genome Sequences of Two Interactive Moderate Thermophiles, Paenibacillus napthalenovorans 32O-Y and Paenibacillus sp. 32O-W.</title>
        <authorList>
            <person name="Butler R.R.III."/>
            <person name="Wang J."/>
            <person name="Stark B.C."/>
            <person name="Pombert J.F."/>
        </authorList>
    </citation>
    <scope>NUCLEOTIDE SEQUENCE [LARGE SCALE GENOMIC DNA]</scope>
    <source>
        <strain evidence="8 9">32O-Y</strain>
    </source>
</reference>
<dbReference type="InterPro" id="IPR015422">
    <property type="entry name" value="PyrdxlP-dep_Trfase_small"/>
</dbReference>
<dbReference type="InterPro" id="IPR004839">
    <property type="entry name" value="Aminotransferase_I/II_large"/>
</dbReference>
<evidence type="ECO:0000256" key="1">
    <source>
        <dbReference type="ARBA" id="ARBA00001933"/>
    </source>
</evidence>
<dbReference type="Gene3D" id="3.90.1150.10">
    <property type="entry name" value="Aspartate Aminotransferase, domain 1"/>
    <property type="match status" value="1"/>
</dbReference>
<sequence>MEHLERLVNPRVKDIQISGIRKISNLVATYKDAITLTIGQPDFPTPEHILRSAEQAIADHRTTYTPNPGILELRQAASAFIEKKYGLTYGAANEVIITTGASQALDITLRTILDEGSEVILPGPIYPGYEPLVRLCGGVPVYVDTRANGFKLTAELLEPHITGKTRCIILCYPSNPTGRVLSETELSEMARLLAQRDIFVISDEIYSELIYDAPHRSIAALPGMRDKTIVINGLSKSHSMTGWRIGFTLAPAYLSQHMVKVHQYNVTCASSISQYAAVEALTSGMDDAQPMKEEYRKRRDYVYDRLIGMGFELDRPEGAFYLFPSIERFGLSSMDFTMKLLEEQRVAVVPGDAFSIYGEGYVRISYAYSMEVLEQGMERLEKFVKQQGS</sequence>
<name>A0A0U2W1X9_9BACL</name>
<dbReference type="KEGG" id="pnp:IJ22_10070"/>
<comment type="similarity">
    <text evidence="2 6">Belongs to the class-I pyridoxal-phosphate-dependent aminotransferase family.</text>
</comment>
<evidence type="ECO:0000256" key="4">
    <source>
        <dbReference type="ARBA" id="ARBA00022679"/>
    </source>
</evidence>
<dbReference type="CDD" id="cd00609">
    <property type="entry name" value="AAT_like"/>
    <property type="match status" value="1"/>
</dbReference>
<dbReference type="InterPro" id="IPR004838">
    <property type="entry name" value="NHTrfase_class1_PyrdxlP-BS"/>
</dbReference>
<dbReference type="GO" id="GO:0008483">
    <property type="term" value="F:transaminase activity"/>
    <property type="evidence" value="ECO:0007669"/>
    <property type="project" value="UniProtKB-KW"/>
</dbReference>
<dbReference type="RefSeq" id="WP_062407683.1">
    <property type="nucleotide sequence ID" value="NZ_CP013652.1"/>
</dbReference>